<sequence>MEQSHVIQKQVFQISYSDQSRAKQLQDRISAIASHSLQQAIEAVLEKYDKDKLNIRFDEITLNLGGIPEAELEFEIPKRVKEGLSEYLRYQFSQLESGQKKEILKSDEIDQIELLTYFLHYGVLPWWGKTHTRFSPKQLIELLSKSNPNALAQLLKQHKGAKHFIQRLVINASDASIYKLIEKLSPAEAKIVIEIGKDTIKLNEEKQAIRTSRTNFRHKVWEFILTYLLNDRGSYFNTKDFVHSLLFKLAGHFNIEFVSLLQQFQSAITAIKLPPNKRQHLASIIQEIYTEEVAGSKKVAPDQQTKANYMSSHELLTVLSNGKLPTDRKKLRAIESALNAQLEKENRELNLAIRRQALNKDFRTWLKQFKLTKSSQQKLAQLLPKEATIRQRQKKLIAALWDYLTTGQLLPAHGGFSKTNLLHQLKEQLDSGSKDLSLFIIKHGKSYAFRKRLIDFLDEAYIKKVIVAIEPNDAPVIFEVADKLEEIRAQKTVPISANASTFRKLKWEFILSALLVDRGSRFNLKSFVKSTLQNLAAHFNINIQDFIHHALIHLKQTEKSIKSSDLAVVLQALQQEELTAERRKNEAVSTQLIEQVRFNWVQHVVSRLTNPWWAAEHKLGLSGFENIFLKISKTHTVKLRQLLLAQLTMSHKRKFMLSMLSEPAKIRMIEVVQPKSSTAIKFYIKALEKLESEQATKSESLTLQKWDVIIYSLVSDRGSFFNLKSFIMTTLHKLSHHFNIDFETLFTSFISIGSSLKVPETNEFKRAILELQDTFNNTKKATKNQPYQSQKSITILEALAPSFKKHTSIESWLAANEPIDTKSLIKLIKQAGYTERSFAKLIQAAGLETQKLLQQLLTNQALEFLNSYLAKLPHAISSNTKGDSIAELNAFIEATFKNGQWAFTYKKSLVKELESTQLNAEKLIQLFRQKGLSAERLFMIFKQFSPNEQQLLLKRLTTKESMFMEAYHHDLIVLLKHYKNIDRMRIQQIIHAFSLSYLISSKHINKHDYFSALLSAISSHLGFDLKQSKQALDELLNELKQEMKSTLPLSWAKLHQAKSSVKNENESTVQNALERNESKNSEEEDDDQDKGVLVHNAGLVILWPFVTQYFQMLNLLEENSFKTPEDAVKGVHLLHYLATGQDEPLEYELYLNKLLCGIAPGTPIATDLGLTKQEKELSESLLNGAIGNWPNMKDTSPQALRESFLQRSGIVEIKYDSIELRVEKKTLDVLLDSMPWGYSVIKFPWTKKPIHVTW</sequence>
<dbReference type="InterPro" id="IPR045538">
    <property type="entry name" value="CIS_TMP"/>
</dbReference>
<evidence type="ECO:0000313" key="3">
    <source>
        <dbReference type="EMBL" id="SEW44184.1"/>
    </source>
</evidence>
<organism evidence="3 4">
    <name type="scientific">Roseivirga pacifica</name>
    <dbReference type="NCBI Taxonomy" id="1267423"/>
    <lineage>
        <taxon>Bacteria</taxon>
        <taxon>Pseudomonadati</taxon>
        <taxon>Bacteroidota</taxon>
        <taxon>Cytophagia</taxon>
        <taxon>Cytophagales</taxon>
        <taxon>Roseivirgaceae</taxon>
        <taxon>Roseivirga</taxon>
    </lineage>
</organism>
<dbReference type="Pfam" id="PF19268">
    <property type="entry name" value="CIS_TMP"/>
    <property type="match status" value="2"/>
</dbReference>
<dbReference type="EMBL" id="FOIR01000006">
    <property type="protein sequence ID" value="SEW44184.1"/>
    <property type="molecule type" value="Genomic_DNA"/>
</dbReference>
<dbReference type="STRING" id="1267423.SAMN05216290_4046"/>
<dbReference type="Proteomes" id="UP000199437">
    <property type="component" value="Unassembled WGS sequence"/>
</dbReference>
<proteinExistence type="predicted"/>
<reference evidence="4" key="1">
    <citation type="submission" date="2016-10" db="EMBL/GenBank/DDBJ databases">
        <authorList>
            <person name="Varghese N."/>
            <person name="Submissions S."/>
        </authorList>
    </citation>
    <scope>NUCLEOTIDE SEQUENCE [LARGE SCALE GENOMIC DNA]</scope>
    <source>
        <strain evidence="4">CGMCC 1.12402</strain>
    </source>
</reference>
<protein>
    <submittedName>
        <fullName evidence="3">Uncharacterized protein</fullName>
    </submittedName>
</protein>
<dbReference type="RefSeq" id="WP_090261277.1">
    <property type="nucleotide sequence ID" value="NZ_FOIR01000006.1"/>
</dbReference>
<dbReference type="OrthoDB" id="1488184at2"/>
<feature type="region of interest" description="Disordered" evidence="2">
    <location>
        <begin position="1061"/>
        <end position="1089"/>
    </location>
</feature>
<feature type="compositionally biased region" description="Polar residues" evidence="2">
    <location>
        <begin position="1061"/>
        <end position="1073"/>
    </location>
</feature>
<dbReference type="AlphaFoldDB" id="A0A1I0RSI1"/>
<evidence type="ECO:0000313" key="4">
    <source>
        <dbReference type="Proteomes" id="UP000199437"/>
    </source>
</evidence>
<accession>A0A1I0RSI1</accession>
<evidence type="ECO:0000256" key="2">
    <source>
        <dbReference type="SAM" id="MobiDB-lite"/>
    </source>
</evidence>
<dbReference type="GeneID" id="99988709"/>
<gene>
    <name evidence="3" type="ORF">SAMN05216290_4046</name>
</gene>
<keyword evidence="1" id="KW-0175">Coiled coil</keyword>
<feature type="coiled-coil region" evidence="1">
    <location>
        <begin position="328"/>
        <end position="359"/>
    </location>
</feature>
<evidence type="ECO:0000256" key="1">
    <source>
        <dbReference type="SAM" id="Coils"/>
    </source>
</evidence>
<name>A0A1I0RSI1_9BACT</name>
<keyword evidence="4" id="KW-1185">Reference proteome</keyword>